<feature type="domain" description="Zn(2)-C6 fungal-type" evidence="7">
    <location>
        <begin position="18"/>
        <end position="47"/>
    </location>
</feature>
<dbReference type="InterPro" id="IPR050613">
    <property type="entry name" value="Sec_Metabolite_Reg"/>
</dbReference>
<dbReference type="GO" id="GO:0000981">
    <property type="term" value="F:DNA-binding transcription factor activity, RNA polymerase II-specific"/>
    <property type="evidence" value="ECO:0007669"/>
    <property type="project" value="InterPro"/>
</dbReference>
<keyword evidence="2" id="KW-0479">Metal-binding</keyword>
<organism evidence="8 9">
    <name type="scientific">Fonsecaea multimorphosa CBS 102226</name>
    <dbReference type="NCBI Taxonomy" id="1442371"/>
    <lineage>
        <taxon>Eukaryota</taxon>
        <taxon>Fungi</taxon>
        <taxon>Dikarya</taxon>
        <taxon>Ascomycota</taxon>
        <taxon>Pezizomycotina</taxon>
        <taxon>Eurotiomycetes</taxon>
        <taxon>Chaetothyriomycetidae</taxon>
        <taxon>Chaetothyriales</taxon>
        <taxon>Herpotrichiellaceae</taxon>
        <taxon>Fonsecaea</taxon>
    </lineage>
</organism>
<gene>
    <name evidence="8" type="ORF">Z520_10762</name>
</gene>
<keyword evidence="5" id="KW-0804">Transcription</keyword>
<dbReference type="GO" id="GO:0003677">
    <property type="term" value="F:DNA binding"/>
    <property type="evidence" value="ECO:0007669"/>
    <property type="project" value="UniProtKB-KW"/>
</dbReference>
<evidence type="ECO:0000313" key="9">
    <source>
        <dbReference type="Proteomes" id="UP000053411"/>
    </source>
</evidence>
<dbReference type="RefSeq" id="XP_016627707.1">
    <property type="nucleotide sequence ID" value="XM_016781254.1"/>
</dbReference>
<accession>A0A0D2JSW5</accession>
<evidence type="ECO:0000256" key="4">
    <source>
        <dbReference type="ARBA" id="ARBA00023125"/>
    </source>
</evidence>
<dbReference type="PANTHER" id="PTHR31001">
    <property type="entry name" value="UNCHARACTERIZED TRANSCRIPTIONAL REGULATORY PROTEIN"/>
    <property type="match status" value="1"/>
</dbReference>
<dbReference type="Proteomes" id="UP000053411">
    <property type="component" value="Unassembled WGS sequence"/>
</dbReference>
<evidence type="ECO:0000256" key="3">
    <source>
        <dbReference type="ARBA" id="ARBA00023015"/>
    </source>
</evidence>
<keyword evidence="4" id="KW-0238">DNA-binding</keyword>
<dbReference type="OrthoDB" id="435881at2759"/>
<evidence type="ECO:0000256" key="2">
    <source>
        <dbReference type="ARBA" id="ARBA00022723"/>
    </source>
</evidence>
<dbReference type="SMART" id="SM00906">
    <property type="entry name" value="Fungal_trans"/>
    <property type="match status" value="1"/>
</dbReference>
<dbReference type="EMBL" id="KN848093">
    <property type="protein sequence ID" value="KIX93584.1"/>
    <property type="molecule type" value="Genomic_DNA"/>
</dbReference>
<dbReference type="SUPFAM" id="SSF57701">
    <property type="entry name" value="Zn2/Cys6 DNA-binding domain"/>
    <property type="match status" value="1"/>
</dbReference>
<evidence type="ECO:0000256" key="5">
    <source>
        <dbReference type="ARBA" id="ARBA00023163"/>
    </source>
</evidence>
<reference evidence="8 9" key="1">
    <citation type="submission" date="2015-01" db="EMBL/GenBank/DDBJ databases">
        <title>The Genome Sequence of Fonsecaea multimorphosa CBS 102226.</title>
        <authorList>
            <consortium name="The Broad Institute Genomics Platform"/>
            <person name="Cuomo C."/>
            <person name="de Hoog S."/>
            <person name="Gorbushina A."/>
            <person name="Stielow B."/>
            <person name="Teixiera M."/>
            <person name="Abouelleil A."/>
            <person name="Chapman S.B."/>
            <person name="Priest M."/>
            <person name="Young S.K."/>
            <person name="Wortman J."/>
            <person name="Nusbaum C."/>
            <person name="Birren B."/>
        </authorList>
    </citation>
    <scope>NUCLEOTIDE SEQUENCE [LARGE SCALE GENOMIC DNA]</scope>
    <source>
        <strain evidence="8 9">CBS 102226</strain>
    </source>
</reference>
<dbReference type="Pfam" id="PF00172">
    <property type="entry name" value="Zn_clus"/>
    <property type="match status" value="1"/>
</dbReference>
<dbReference type="InterPro" id="IPR036864">
    <property type="entry name" value="Zn2-C6_fun-type_DNA-bd_sf"/>
</dbReference>
<keyword evidence="9" id="KW-1185">Reference proteome</keyword>
<dbReference type="Pfam" id="PF04082">
    <property type="entry name" value="Fungal_trans"/>
    <property type="match status" value="1"/>
</dbReference>
<keyword evidence="6" id="KW-0539">Nucleus</keyword>
<dbReference type="GO" id="GO:0008270">
    <property type="term" value="F:zinc ion binding"/>
    <property type="evidence" value="ECO:0007669"/>
    <property type="project" value="InterPro"/>
</dbReference>
<dbReference type="VEuPathDB" id="FungiDB:Z520_10762"/>
<name>A0A0D2JSW5_9EURO</name>
<evidence type="ECO:0000256" key="6">
    <source>
        <dbReference type="ARBA" id="ARBA00023242"/>
    </source>
</evidence>
<evidence type="ECO:0000313" key="8">
    <source>
        <dbReference type="EMBL" id="KIX93584.1"/>
    </source>
</evidence>
<dbReference type="PROSITE" id="PS00463">
    <property type="entry name" value="ZN2_CY6_FUNGAL_1"/>
    <property type="match status" value="1"/>
</dbReference>
<dbReference type="CDD" id="cd00067">
    <property type="entry name" value="GAL4"/>
    <property type="match status" value="1"/>
</dbReference>
<evidence type="ECO:0000259" key="7">
    <source>
        <dbReference type="PROSITE" id="PS50048"/>
    </source>
</evidence>
<dbReference type="InterPro" id="IPR001138">
    <property type="entry name" value="Zn2Cys6_DnaBD"/>
</dbReference>
<dbReference type="InterPro" id="IPR007219">
    <property type="entry name" value="XnlR_reg_dom"/>
</dbReference>
<dbReference type="GO" id="GO:0006351">
    <property type="term" value="P:DNA-templated transcription"/>
    <property type="evidence" value="ECO:0007669"/>
    <property type="project" value="InterPro"/>
</dbReference>
<dbReference type="GeneID" id="27716508"/>
<dbReference type="SMART" id="SM00066">
    <property type="entry name" value="GAL4"/>
    <property type="match status" value="1"/>
</dbReference>
<comment type="subcellular location">
    <subcellularLocation>
        <location evidence="1">Nucleus</location>
    </subcellularLocation>
</comment>
<keyword evidence="3" id="KW-0805">Transcription regulation</keyword>
<dbReference type="PANTHER" id="PTHR31001:SF85">
    <property type="entry name" value="ZN(II)2CYS6 TRANSCRIPTION FACTOR (EUROFUNG)"/>
    <property type="match status" value="1"/>
</dbReference>
<dbReference type="AlphaFoldDB" id="A0A0D2JSW5"/>
<proteinExistence type="predicted"/>
<dbReference type="Gene3D" id="4.10.240.10">
    <property type="entry name" value="Zn(2)-C6 fungal-type DNA-binding domain"/>
    <property type="match status" value="1"/>
</dbReference>
<sequence length="665" mass="75159">MSHQSPPQQSPLPTQDLPCIDCRRRKVKCSKTEPCSNCQRFRVDCVYEDSSRLVNRRTPKSNDSLAKRVAELEDLVRNLSGRPQQGNLMETMTQNILHKFCSQNATPEDSAADGKLVFDKDRSRYLHKGFWAAMYDEVRSKQPFNPIDPAISFPGPAEPQSTGDAFFFPYTSGQSQPAVVHPSIPETDFLIQMFFDKVDPFVKILHKPTLRRELNHFRRGVCTNPTEFECRLFVIYALALLSMCSEMIEYRLHESKKSLLSRFRSYVEHGLSQVNLTTSHSLFTLQTFLLYITLLFWTGEMLHASSLLAMAFSMARRMGLNHDGAHFSLSPWQIELRRRLWHHLALLDAWCVENHGLQPILQPGDANTSLPQNHDDADWDTTEFASTRPREQNKFTDMTLALIHYEVGALTAFVMKHTYTSSMTVRSYLDLQNEVLRQARDRLDILYMKNLDETEILQKLAKDLLHQAFKRIRLIQLQPILNAKGIDEGQRAGLEAKVYQLAIDYCKSTQNLISFYTPYSLDWAVIRAFSWHSVAAMLSMVLRHDALSETPEARAASSRIERLFQNRPSIDYLAGNDNLWEPLRILRAELTAREAAVAAARIGMGGVDVAGAGGGSDAGTTDGWADLVSTTSTSIDPALFGLVGASMCEGEDLGFETLADLESFT</sequence>
<dbReference type="CDD" id="cd12148">
    <property type="entry name" value="fungal_TF_MHR"/>
    <property type="match status" value="1"/>
</dbReference>
<dbReference type="PROSITE" id="PS50048">
    <property type="entry name" value="ZN2_CY6_FUNGAL_2"/>
    <property type="match status" value="1"/>
</dbReference>
<dbReference type="GO" id="GO:0005634">
    <property type="term" value="C:nucleus"/>
    <property type="evidence" value="ECO:0007669"/>
    <property type="project" value="UniProtKB-SubCell"/>
</dbReference>
<protein>
    <recommendedName>
        <fullName evidence="7">Zn(2)-C6 fungal-type domain-containing protein</fullName>
    </recommendedName>
</protein>
<dbReference type="STRING" id="1442371.A0A0D2JSW5"/>
<evidence type="ECO:0000256" key="1">
    <source>
        <dbReference type="ARBA" id="ARBA00004123"/>
    </source>
</evidence>